<dbReference type="RefSeq" id="WP_143782964.1">
    <property type="nucleotide sequence ID" value="NZ_CP041616.1"/>
</dbReference>
<name>A0A516G9T5_9MICO</name>
<gene>
    <name evidence="3" type="ORF">FNH13_07960</name>
</gene>
<feature type="compositionally biased region" description="Basic and acidic residues" evidence="1">
    <location>
        <begin position="1"/>
        <end position="10"/>
    </location>
</feature>
<dbReference type="Gene3D" id="1.10.10.10">
    <property type="entry name" value="Winged helix-like DNA-binding domain superfamily/Winged helix DNA-binding domain"/>
    <property type="match status" value="1"/>
</dbReference>
<organism evidence="3 4">
    <name type="scientific">Ornithinimicrobium ciconiae</name>
    <dbReference type="NCBI Taxonomy" id="2594265"/>
    <lineage>
        <taxon>Bacteria</taxon>
        <taxon>Bacillati</taxon>
        <taxon>Actinomycetota</taxon>
        <taxon>Actinomycetes</taxon>
        <taxon>Micrococcales</taxon>
        <taxon>Ornithinimicrobiaceae</taxon>
        <taxon>Ornithinimicrobium</taxon>
    </lineage>
</organism>
<accession>A0A516G9T5</accession>
<evidence type="ECO:0000313" key="3">
    <source>
        <dbReference type="EMBL" id="QDO88289.1"/>
    </source>
</evidence>
<protein>
    <submittedName>
        <fullName evidence="3">Winged helix-turn-helix transcriptional regulator</fullName>
    </submittedName>
</protein>
<keyword evidence="4" id="KW-1185">Reference proteome</keyword>
<dbReference type="GO" id="GO:0006355">
    <property type="term" value="P:regulation of DNA-templated transcription"/>
    <property type="evidence" value="ECO:0007669"/>
    <property type="project" value="InterPro"/>
</dbReference>
<dbReference type="Proteomes" id="UP000315395">
    <property type="component" value="Chromosome"/>
</dbReference>
<dbReference type="InterPro" id="IPR036390">
    <property type="entry name" value="WH_DNA-bd_sf"/>
</dbReference>
<evidence type="ECO:0000256" key="1">
    <source>
        <dbReference type="SAM" id="MobiDB-lite"/>
    </source>
</evidence>
<dbReference type="SUPFAM" id="SSF46785">
    <property type="entry name" value="Winged helix' DNA-binding domain"/>
    <property type="match status" value="1"/>
</dbReference>
<reference evidence="3 4" key="1">
    <citation type="submission" date="2019-07" db="EMBL/GenBank/DDBJ databases">
        <title>complete genome sequencing of Ornithinimicrobium sp. H23M54.</title>
        <authorList>
            <person name="Bae J.-W."/>
            <person name="Lee S.-Y."/>
        </authorList>
    </citation>
    <scope>NUCLEOTIDE SEQUENCE [LARGE SCALE GENOMIC DNA]</scope>
    <source>
        <strain evidence="3 4">H23M54</strain>
    </source>
</reference>
<evidence type="ECO:0000313" key="4">
    <source>
        <dbReference type="Proteomes" id="UP000315395"/>
    </source>
</evidence>
<proteinExistence type="predicted"/>
<dbReference type="Pfam" id="PF09339">
    <property type="entry name" value="HTH_IclR"/>
    <property type="match status" value="1"/>
</dbReference>
<feature type="domain" description="HTH iclR-type" evidence="2">
    <location>
        <begin position="32"/>
        <end position="76"/>
    </location>
</feature>
<evidence type="ECO:0000259" key="2">
    <source>
        <dbReference type="Pfam" id="PF09339"/>
    </source>
</evidence>
<sequence length="234" mass="25112">MAGRGSHEAPESDGPAGSSPGTRRRFGARRRDLLEVIRSSPGGIGIKGLADRTGVHENTVRFHLDRLVDDGQVERRAAPSGGPGRPPLRFVARPETGRENYELIARVLAGHLESQREDPGEFARQAGRAWGRSWARPGIPDPGWEPALEGLTQTLDGAGFSPEIVGERDAEQVAVRVHHCPFLTLARQDQVVPCGIHLGLMEGALEAAGEDATVTLHPFDTDTTCLAVLTRSAS</sequence>
<dbReference type="OrthoDB" id="3399802at2"/>
<dbReference type="GO" id="GO:0003677">
    <property type="term" value="F:DNA binding"/>
    <property type="evidence" value="ECO:0007669"/>
    <property type="project" value="InterPro"/>
</dbReference>
<dbReference type="InterPro" id="IPR036388">
    <property type="entry name" value="WH-like_DNA-bd_sf"/>
</dbReference>
<dbReference type="InterPro" id="IPR005471">
    <property type="entry name" value="Tscrpt_reg_IclR_N"/>
</dbReference>
<dbReference type="KEGG" id="orz:FNH13_07960"/>
<dbReference type="EMBL" id="CP041616">
    <property type="protein sequence ID" value="QDO88289.1"/>
    <property type="molecule type" value="Genomic_DNA"/>
</dbReference>
<dbReference type="AlphaFoldDB" id="A0A516G9T5"/>
<feature type="region of interest" description="Disordered" evidence="1">
    <location>
        <begin position="1"/>
        <end position="30"/>
    </location>
</feature>